<dbReference type="Proteomes" id="UP001214757">
    <property type="component" value="Unassembled WGS sequence"/>
</dbReference>
<organism evidence="1 2">
    <name type="scientific">Xenorhabdus aichiensis</name>
    <dbReference type="NCBI Taxonomy" id="3025874"/>
    <lineage>
        <taxon>Bacteria</taxon>
        <taxon>Pseudomonadati</taxon>
        <taxon>Pseudomonadota</taxon>
        <taxon>Gammaproteobacteria</taxon>
        <taxon>Enterobacterales</taxon>
        <taxon>Morganellaceae</taxon>
        <taxon>Xenorhabdus</taxon>
    </lineage>
</organism>
<gene>
    <name evidence="1" type="ORF">PSI22_15020</name>
</gene>
<reference evidence="1 2" key="1">
    <citation type="submission" date="2023-02" db="EMBL/GenBank/DDBJ databases">
        <title>Entomopathogenic bacteria.</title>
        <authorList>
            <person name="Machado R.A."/>
        </authorList>
    </citation>
    <scope>NUCLEOTIDE SEQUENCE [LARGE SCALE GENOMIC DNA]</scope>
    <source>
        <strain evidence="1 2">XENO-7</strain>
    </source>
</reference>
<keyword evidence="2" id="KW-1185">Reference proteome</keyword>
<accession>A0ABT5M7G8</accession>
<evidence type="ECO:0000313" key="1">
    <source>
        <dbReference type="EMBL" id="MDC9622915.1"/>
    </source>
</evidence>
<sequence>MNEGIADIEALTLRYRSEQSKSYITEATIYYRAAIVNTWISVVFNLIGKIRELSLNGNTTARSIDTSFQTYIDQINKGNLQDISKALEFEREIINTCRDKLQFFYQKKLAILMN</sequence>
<comment type="caution">
    <text evidence="1">The sequence shown here is derived from an EMBL/GenBank/DDBJ whole genome shotgun (WGS) entry which is preliminary data.</text>
</comment>
<protein>
    <submittedName>
        <fullName evidence="1">Uncharacterized protein</fullName>
    </submittedName>
</protein>
<evidence type="ECO:0000313" key="2">
    <source>
        <dbReference type="Proteomes" id="UP001214757"/>
    </source>
</evidence>
<name>A0ABT5M7G8_9GAMM</name>
<dbReference type="EMBL" id="JAQRFO010000036">
    <property type="protein sequence ID" value="MDC9622915.1"/>
    <property type="molecule type" value="Genomic_DNA"/>
</dbReference>
<proteinExistence type="predicted"/>
<dbReference type="RefSeq" id="WP_273580453.1">
    <property type="nucleotide sequence ID" value="NZ_JAQRFO010000036.1"/>
</dbReference>